<dbReference type="AlphaFoldDB" id="A0A484KMM8"/>
<protein>
    <submittedName>
        <fullName evidence="1">Uncharacterized protein</fullName>
    </submittedName>
</protein>
<evidence type="ECO:0000313" key="2">
    <source>
        <dbReference type="Proteomes" id="UP000595140"/>
    </source>
</evidence>
<keyword evidence="2" id="KW-1185">Reference proteome</keyword>
<organism evidence="1 2">
    <name type="scientific">Cuscuta campestris</name>
    <dbReference type="NCBI Taxonomy" id="132261"/>
    <lineage>
        <taxon>Eukaryota</taxon>
        <taxon>Viridiplantae</taxon>
        <taxon>Streptophyta</taxon>
        <taxon>Embryophyta</taxon>
        <taxon>Tracheophyta</taxon>
        <taxon>Spermatophyta</taxon>
        <taxon>Magnoliopsida</taxon>
        <taxon>eudicotyledons</taxon>
        <taxon>Gunneridae</taxon>
        <taxon>Pentapetalae</taxon>
        <taxon>asterids</taxon>
        <taxon>lamiids</taxon>
        <taxon>Solanales</taxon>
        <taxon>Convolvulaceae</taxon>
        <taxon>Cuscuteae</taxon>
        <taxon>Cuscuta</taxon>
        <taxon>Cuscuta subgen. Grammica</taxon>
        <taxon>Cuscuta sect. Cleistogrammica</taxon>
    </lineage>
</organism>
<proteinExistence type="predicted"/>
<sequence length="144" mass="16025">MDEKVEGDDKEFVDYGIAGHIRKTVYGPATSLPRRLRRYRVMNRSEYAAYNKKVNKSGGYDVDGCSGSIPGRIFPVLPTSCDWEPAELAAQFAALKQAEDGNSDFHLLLHSCNAPIRVGTKPLELDVLPRANLGCKPVFQEIQR</sequence>
<accession>A0A484KMM8</accession>
<gene>
    <name evidence="1" type="ORF">CCAM_LOCUS6960</name>
</gene>
<reference evidence="1 2" key="1">
    <citation type="submission" date="2018-04" db="EMBL/GenBank/DDBJ databases">
        <authorList>
            <person name="Vogel A."/>
        </authorList>
    </citation>
    <scope>NUCLEOTIDE SEQUENCE [LARGE SCALE GENOMIC DNA]</scope>
</reference>
<name>A0A484KMM8_9ASTE</name>
<evidence type="ECO:0000313" key="1">
    <source>
        <dbReference type="EMBL" id="VFQ65184.1"/>
    </source>
</evidence>
<dbReference type="EMBL" id="OOIL02000450">
    <property type="protein sequence ID" value="VFQ65184.1"/>
    <property type="molecule type" value="Genomic_DNA"/>
</dbReference>
<dbReference type="OrthoDB" id="1589209at2759"/>
<dbReference type="Proteomes" id="UP000595140">
    <property type="component" value="Unassembled WGS sequence"/>
</dbReference>